<evidence type="ECO:0000256" key="1">
    <source>
        <dbReference type="SAM" id="Phobius"/>
    </source>
</evidence>
<evidence type="ECO:0000313" key="2">
    <source>
        <dbReference type="EMBL" id="MEQ2519257.1"/>
    </source>
</evidence>
<dbReference type="Proteomes" id="UP001477672">
    <property type="component" value="Unassembled WGS sequence"/>
</dbReference>
<organism evidence="2 3">
    <name type="scientific">Ruthenibacterium intestinale</name>
    <dbReference type="NCBI Taxonomy" id="3133163"/>
    <lineage>
        <taxon>Bacteria</taxon>
        <taxon>Bacillati</taxon>
        <taxon>Bacillota</taxon>
        <taxon>Clostridia</taxon>
        <taxon>Eubacteriales</taxon>
        <taxon>Oscillospiraceae</taxon>
        <taxon>Ruthenibacterium</taxon>
    </lineage>
</organism>
<accession>A0ABV1GC50</accession>
<dbReference type="Pfam" id="PF06541">
    <property type="entry name" value="ABC_trans_CmpB"/>
    <property type="match status" value="1"/>
</dbReference>
<feature type="transmembrane region" description="Helical" evidence="1">
    <location>
        <begin position="37"/>
        <end position="58"/>
    </location>
</feature>
<keyword evidence="3" id="KW-1185">Reference proteome</keyword>
<keyword evidence="1" id="KW-1133">Transmembrane helix</keyword>
<sequence length="262" mass="29216">MFSLYDYFWFFLIYSFLGWCLEVCFCTVDTGKLVNRGFLNGPVCPIYGFGMSAVLAVLTPVQSSTLALFLGGMVLASVLELAGGWALKKLFHTTWWDYSDQPFNLGGYICLKFSLAWGVCIVAVMRGIQPLVHRLVQALNSTPGRALAVVAGVALLCDIVVTVQALIRLDRDLGAISDVARLLRDGSDAVSERLGTAALRVDAQVDERRPAAEARLDIARAEMLDRRNYVARRLMRAFPQMKNHRYEAAMEQLKDWLKEKKG</sequence>
<feature type="transmembrane region" description="Helical" evidence="1">
    <location>
        <begin position="105"/>
        <end position="125"/>
    </location>
</feature>
<feature type="transmembrane region" description="Helical" evidence="1">
    <location>
        <begin position="65"/>
        <end position="85"/>
    </location>
</feature>
<keyword evidence="1" id="KW-0472">Membrane</keyword>
<protein>
    <recommendedName>
        <fullName evidence="4">ABC transporter permease</fullName>
    </recommendedName>
</protein>
<feature type="transmembrane region" description="Helical" evidence="1">
    <location>
        <begin position="146"/>
        <end position="167"/>
    </location>
</feature>
<gene>
    <name evidence="2" type="ORF">WMO24_02210</name>
</gene>
<dbReference type="InterPro" id="IPR010540">
    <property type="entry name" value="CmpB_TMEM229"/>
</dbReference>
<evidence type="ECO:0000313" key="3">
    <source>
        <dbReference type="Proteomes" id="UP001477672"/>
    </source>
</evidence>
<keyword evidence="1" id="KW-0812">Transmembrane</keyword>
<evidence type="ECO:0008006" key="4">
    <source>
        <dbReference type="Google" id="ProtNLM"/>
    </source>
</evidence>
<name>A0ABV1GC50_9FIRM</name>
<dbReference type="RefSeq" id="WP_349214618.1">
    <property type="nucleotide sequence ID" value="NZ_JBBMFA010000045.1"/>
</dbReference>
<comment type="caution">
    <text evidence="2">The sequence shown here is derived from an EMBL/GenBank/DDBJ whole genome shotgun (WGS) entry which is preliminary data.</text>
</comment>
<dbReference type="EMBL" id="JBBMFA010000045">
    <property type="protein sequence ID" value="MEQ2519257.1"/>
    <property type="molecule type" value="Genomic_DNA"/>
</dbReference>
<feature type="transmembrane region" description="Helical" evidence="1">
    <location>
        <begin position="7"/>
        <end position="31"/>
    </location>
</feature>
<proteinExistence type="predicted"/>
<reference evidence="2 3" key="1">
    <citation type="submission" date="2024-03" db="EMBL/GenBank/DDBJ databases">
        <title>Human intestinal bacterial collection.</title>
        <authorList>
            <person name="Pauvert C."/>
            <person name="Hitch T.C.A."/>
            <person name="Clavel T."/>
        </authorList>
    </citation>
    <scope>NUCLEOTIDE SEQUENCE [LARGE SCALE GENOMIC DNA]</scope>
    <source>
        <strain evidence="2 3">CLA-JM-H11</strain>
    </source>
</reference>